<sequence>MDLILSTLISILVIIPLYYILKSHHNKQRIAKYIDKLPGPKAMPLFGNVLQLKVARNKLFKVIDQRTKRYAPLFRSWVGPVPFVHILRPEHAEIIMSSSKHIEKSLTYKFLYPWLGTGLLTSSGSKWHSHRKMITPTFHFKILDIFFEVMQEKVDILINRLKNKCEKPAFDVYPYITLCALDIICETAMGVPIDAQKDLESEYVKAIYEISELTIQRTIRPWMWPVGIFKWTEMGKKYFKSLRILHGFSRKVIRERKEFRRNPATILDTEKEDDIGTKKRLAFLDLLLQASAEGTHLTDEEIREEVDTFMFEGHDTTTASICWVLYLLGSHPEHQDKVVEELESIYGGENRAVTLRDLTEMKYLERVIKEALRLFPSVPFIGRTLNEDVVIENYKVPKGTHLNIQLYHIHRCADQFPNPEKFNPDNFLAENVAKRHPYAYVPFSAGPRNCIGQKFALMEEKTMLSQILRYYKIEAKEKFEQMNLMNELVLRPENGIILTISERKK</sequence>
<dbReference type="GO" id="GO:0005506">
    <property type="term" value="F:iron ion binding"/>
    <property type="evidence" value="ECO:0007669"/>
    <property type="project" value="InterPro"/>
</dbReference>
<comment type="similarity">
    <text evidence="2 9">Belongs to the cytochrome P450 family.</text>
</comment>
<dbReference type="PANTHER" id="PTHR24291:SF209">
    <property type="entry name" value="CYTOCHROME P450-LIKE PROTEIN"/>
    <property type="match status" value="1"/>
</dbReference>
<evidence type="ECO:0000256" key="4">
    <source>
        <dbReference type="ARBA" id="ARBA00022723"/>
    </source>
</evidence>
<dbReference type="GO" id="GO:0020037">
    <property type="term" value="F:heme binding"/>
    <property type="evidence" value="ECO:0007669"/>
    <property type="project" value="InterPro"/>
</dbReference>
<evidence type="ECO:0000256" key="8">
    <source>
        <dbReference type="PIRSR" id="PIRSR602401-1"/>
    </source>
</evidence>
<dbReference type="Pfam" id="PF00067">
    <property type="entry name" value="p450"/>
    <property type="match status" value="1"/>
</dbReference>
<dbReference type="Gene3D" id="1.10.630.10">
    <property type="entry name" value="Cytochrome P450"/>
    <property type="match status" value="1"/>
</dbReference>
<dbReference type="GO" id="GO:0004497">
    <property type="term" value="F:monooxygenase activity"/>
    <property type="evidence" value="ECO:0007669"/>
    <property type="project" value="UniProtKB-KW"/>
</dbReference>
<dbReference type="InterPro" id="IPR050196">
    <property type="entry name" value="Cytochrome_P450_Monoox"/>
</dbReference>
<evidence type="ECO:0000256" key="3">
    <source>
        <dbReference type="ARBA" id="ARBA00022617"/>
    </source>
</evidence>
<evidence type="ECO:0000256" key="10">
    <source>
        <dbReference type="SAM" id="Phobius"/>
    </source>
</evidence>
<dbReference type="SUPFAM" id="SSF48264">
    <property type="entry name" value="Cytochrome P450"/>
    <property type="match status" value="1"/>
</dbReference>
<feature type="transmembrane region" description="Helical" evidence="10">
    <location>
        <begin position="6"/>
        <end position="21"/>
    </location>
</feature>
<name>A0AAT9UTF7_MACHI</name>
<organism evidence="11">
    <name type="scientific">Maconellicoccus hirsutus</name>
    <name type="common">Pink hibiscus mealybug</name>
    <dbReference type="NCBI Taxonomy" id="177089"/>
    <lineage>
        <taxon>Eukaryota</taxon>
        <taxon>Metazoa</taxon>
        <taxon>Ecdysozoa</taxon>
        <taxon>Arthropoda</taxon>
        <taxon>Hexapoda</taxon>
        <taxon>Insecta</taxon>
        <taxon>Pterygota</taxon>
        <taxon>Neoptera</taxon>
        <taxon>Paraneoptera</taxon>
        <taxon>Hemiptera</taxon>
        <taxon>Sternorrhyncha</taxon>
        <taxon>Coccoidea</taxon>
        <taxon>Pseudococcidae</taxon>
        <taxon>Maconellicoccus</taxon>
    </lineage>
</organism>
<proteinExistence type="evidence at transcript level"/>
<keyword evidence="6 8" id="KW-0408">Iron</keyword>
<comment type="cofactor">
    <cofactor evidence="1 8">
        <name>heme</name>
        <dbReference type="ChEBI" id="CHEBI:30413"/>
    </cofactor>
</comment>
<dbReference type="InterPro" id="IPR002401">
    <property type="entry name" value="Cyt_P450_E_grp-I"/>
</dbReference>
<keyword evidence="5 9" id="KW-0560">Oxidoreductase</keyword>
<dbReference type="EMBL" id="OR117155">
    <property type="protein sequence ID" value="WIM41595.1"/>
    <property type="molecule type" value="mRNA"/>
</dbReference>
<reference evidence="11" key="1">
    <citation type="submission" date="2023-06" db="EMBL/GenBank/DDBJ databases">
        <title>Identification of Cytochrome P450s in Maconellicoccus hirsutus.</title>
        <authorList>
            <person name="Selvamani S.B."/>
            <person name="Negi N."/>
            <person name="Nagarjuna Reddy K.V."/>
            <person name="Ramasamy G.G."/>
        </authorList>
    </citation>
    <scope>NUCLEOTIDE SEQUENCE</scope>
</reference>
<dbReference type="PROSITE" id="PS00086">
    <property type="entry name" value="CYTOCHROME_P450"/>
    <property type="match status" value="1"/>
</dbReference>
<evidence type="ECO:0000256" key="5">
    <source>
        <dbReference type="ARBA" id="ARBA00023002"/>
    </source>
</evidence>
<evidence type="ECO:0000256" key="1">
    <source>
        <dbReference type="ARBA" id="ARBA00001971"/>
    </source>
</evidence>
<keyword evidence="10" id="KW-1133">Transmembrane helix</keyword>
<keyword evidence="10" id="KW-0812">Transmembrane</keyword>
<evidence type="ECO:0000256" key="9">
    <source>
        <dbReference type="RuleBase" id="RU000461"/>
    </source>
</evidence>
<dbReference type="GO" id="GO:0016705">
    <property type="term" value="F:oxidoreductase activity, acting on paired donors, with incorporation or reduction of molecular oxygen"/>
    <property type="evidence" value="ECO:0007669"/>
    <property type="project" value="InterPro"/>
</dbReference>
<dbReference type="PRINTS" id="PR00385">
    <property type="entry name" value="P450"/>
</dbReference>
<dbReference type="PANTHER" id="PTHR24291">
    <property type="entry name" value="CYTOCHROME P450 FAMILY 4"/>
    <property type="match status" value="1"/>
</dbReference>
<keyword evidence="10" id="KW-0472">Membrane</keyword>
<dbReference type="InterPro" id="IPR001128">
    <property type="entry name" value="Cyt_P450"/>
</dbReference>
<keyword evidence="7 9" id="KW-0503">Monooxygenase</keyword>
<evidence type="ECO:0000256" key="2">
    <source>
        <dbReference type="ARBA" id="ARBA00010617"/>
    </source>
</evidence>
<dbReference type="PRINTS" id="PR00463">
    <property type="entry name" value="EP450I"/>
</dbReference>
<dbReference type="InterPro" id="IPR017972">
    <property type="entry name" value="Cyt_P450_CS"/>
</dbReference>
<evidence type="ECO:0000256" key="6">
    <source>
        <dbReference type="ARBA" id="ARBA00023004"/>
    </source>
</evidence>
<evidence type="ECO:0000313" key="11">
    <source>
        <dbReference type="EMBL" id="WIM41595.1"/>
    </source>
</evidence>
<keyword evidence="4 8" id="KW-0479">Metal-binding</keyword>
<dbReference type="InterPro" id="IPR036396">
    <property type="entry name" value="Cyt_P450_sf"/>
</dbReference>
<feature type="binding site" description="axial binding residue" evidence="8">
    <location>
        <position position="450"/>
    </location>
    <ligand>
        <name>heme</name>
        <dbReference type="ChEBI" id="CHEBI:30413"/>
    </ligand>
    <ligandPart>
        <name>Fe</name>
        <dbReference type="ChEBI" id="CHEBI:18248"/>
    </ligandPart>
</feature>
<evidence type="ECO:0000256" key="7">
    <source>
        <dbReference type="ARBA" id="ARBA00023033"/>
    </source>
</evidence>
<protein>
    <submittedName>
        <fullName evidence="11">Cytochrome P450 4C105</fullName>
    </submittedName>
</protein>
<dbReference type="AlphaFoldDB" id="A0AAT9UTF7"/>
<accession>A0AAT9UTF7</accession>
<keyword evidence="3 8" id="KW-0349">Heme</keyword>